<dbReference type="PANTHER" id="PTHR33608:SF7">
    <property type="entry name" value="DUF58 DOMAIN-CONTAINING PROTEIN"/>
    <property type="match status" value="1"/>
</dbReference>
<accession>A0A9X3EJB9</accession>
<dbReference type="Pfam" id="PF01882">
    <property type="entry name" value="DUF58"/>
    <property type="match status" value="1"/>
</dbReference>
<evidence type="ECO:0000256" key="1">
    <source>
        <dbReference type="SAM" id="MobiDB-lite"/>
    </source>
</evidence>
<evidence type="ECO:0000313" key="3">
    <source>
        <dbReference type="EMBL" id="MCY1004741.1"/>
    </source>
</evidence>
<dbReference type="EMBL" id="JAPNKE010000002">
    <property type="protein sequence ID" value="MCY1004741.1"/>
    <property type="molecule type" value="Genomic_DNA"/>
</dbReference>
<organism evidence="3 4">
    <name type="scientific">Nannocystis pusilla</name>
    <dbReference type="NCBI Taxonomy" id="889268"/>
    <lineage>
        <taxon>Bacteria</taxon>
        <taxon>Pseudomonadati</taxon>
        <taxon>Myxococcota</taxon>
        <taxon>Polyangia</taxon>
        <taxon>Nannocystales</taxon>
        <taxon>Nannocystaceae</taxon>
        <taxon>Nannocystis</taxon>
    </lineage>
</organism>
<dbReference type="InterPro" id="IPR002881">
    <property type="entry name" value="DUF58"/>
</dbReference>
<dbReference type="RefSeq" id="WP_267766324.1">
    <property type="nucleotide sequence ID" value="NZ_JAPNKE010000002.1"/>
</dbReference>
<feature type="domain" description="DUF58" evidence="2">
    <location>
        <begin position="27"/>
        <end position="124"/>
    </location>
</feature>
<sequence>MHEPQAAHHFAGGARQGADLPRLRLPAHGPARRPDRHARRLRTARRRSTQPGLTVVLSDFYDLQGAFDGLNLLRFRKHEPVAIQVIDPREAHPELSGLRGDVTLVDVEGGDAREVTLSPAALRAYGDAHEKFCQALAASCRSRGIPYFRAETSVPFDELVLRMFRVGGLLR</sequence>
<evidence type="ECO:0000259" key="2">
    <source>
        <dbReference type="Pfam" id="PF01882"/>
    </source>
</evidence>
<feature type="compositionally biased region" description="Basic residues" evidence="1">
    <location>
        <begin position="30"/>
        <end position="48"/>
    </location>
</feature>
<proteinExistence type="predicted"/>
<gene>
    <name evidence="3" type="ORF">OV079_03970</name>
</gene>
<evidence type="ECO:0000313" key="4">
    <source>
        <dbReference type="Proteomes" id="UP001150924"/>
    </source>
</evidence>
<dbReference type="PANTHER" id="PTHR33608">
    <property type="entry name" value="BLL2464 PROTEIN"/>
    <property type="match status" value="1"/>
</dbReference>
<dbReference type="AlphaFoldDB" id="A0A9X3EJB9"/>
<protein>
    <recommendedName>
        <fullName evidence="2">DUF58 domain-containing protein</fullName>
    </recommendedName>
</protein>
<feature type="region of interest" description="Disordered" evidence="1">
    <location>
        <begin position="1"/>
        <end position="48"/>
    </location>
</feature>
<reference evidence="3" key="1">
    <citation type="submission" date="2022-11" db="EMBL/GenBank/DDBJ databases">
        <title>Minimal conservation of predation-associated metabolite biosynthetic gene clusters underscores biosynthetic potential of Myxococcota including descriptions for ten novel species: Archangium lansinium sp. nov., Myxococcus landrumus sp. nov., Nannocystis bai.</title>
        <authorList>
            <person name="Ahearne A."/>
            <person name="Stevens C."/>
            <person name="Phillips K."/>
        </authorList>
    </citation>
    <scope>NUCLEOTIDE SEQUENCE</scope>
    <source>
        <strain evidence="3">Na p29</strain>
    </source>
</reference>
<comment type="caution">
    <text evidence="3">The sequence shown here is derived from an EMBL/GenBank/DDBJ whole genome shotgun (WGS) entry which is preliminary data.</text>
</comment>
<name>A0A9X3EJB9_9BACT</name>
<keyword evidence="4" id="KW-1185">Reference proteome</keyword>
<dbReference type="Proteomes" id="UP001150924">
    <property type="component" value="Unassembled WGS sequence"/>
</dbReference>